<feature type="binding site" evidence="6">
    <location>
        <position position="76"/>
    </location>
    <ligand>
        <name>S-adenosyl-L-methionine</name>
        <dbReference type="ChEBI" id="CHEBI:59789"/>
    </ligand>
</feature>
<keyword evidence="1 6" id="KW-0963">Cytoplasm</keyword>
<dbReference type="SUPFAM" id="SSF53335">
    <property type="entry name" value="S-adenosyl-L-methionine-dependent methyltransferases"/>
    <property type="match status" value="1"/>
</dbReference>
<dbReference type="Gene3D" id="3.40.50.150">
    <property type="entry name" value="Vaccinia Virus protein VP39"/>
    <property type="match status" value="1"/>
</dbReference>
<dbReference type="EMBL" id="CP032405">
    <property type="protein sequence ID" value="QRF51023.1"/>
    <property type="molecule type" value="Genomic_DNA"/>
</dbReference>
<feature type="binding site" evidence="6">
    <location>
        <begin position="124"/>
        <end position="125"/>
    </location>
    <ligand>
        <name>S-adenosyl-L-methionine</name>
        <dbReference type="ChEBI" id="CHEBI:59789"/>
    </ligand>
</feature>
<comment type="caution">
    <text evidence="6">Lacks conserved residue(s) required for the propagation of feature annotation.</text>
</comment>
<comment type="catalytic activity">
    <reaction evidence="6">
        <text>guanosine(527) in 16S rRNA + S-adenosyl-L-methionine = N(7)-methylguanosine(527) in 16S rRNA + S-adenosyl-L-homocysteine</text>
        <dbReference type="Rhea" id="RHEA:42732"/>
        <dbReference type="Rhea" id="RHEA-COMP:10209"/>
        <dbReference type="Rhea" id="RHEA-COMP:10210"/>
        <dbReference type="ChEBI" id="CHEBI:57856"/>
        <dbReference type="ChEBI" id="CHEBI:59789"/>
        <dbReference type="ChEBI" id="CHEBI:74269"/>
        <dbReference type="ChEBI" id="CHEBI:74480"/>
        <dbReference type="EC" id="2.1.1.170"/>
    </reaction>
</comment>
<protein>
    <recommendedName>
        <fullName evidence="6">Ribosomal RNA small subunit methyltransferase G</fullName>
        <ecNumber evidence="6">2.1.1.170</ecNumber>
    </recommendedName>
    <alternativeName>
        <fullName evidence="6">16S rRNA 7-methylguanosine methyltransferase</fullName>
        <shortName evidence="6">16S rRNA m7G methyltransferase</shortName>
    </alternativeName>
</protein>
<accession>A0ABX7ESW7</accession>
<dbReference type="PANTHER" id="PTHR31760">
    <property type="entry name" value="S-ADENOSYL-L-METHIONINE-DEPENDENT METHYLTRANSFERASES SUPERFAMILY PROTEIN"/>
    <property type="match status" value="1"/>
</dbReference>
<evidence type="ECO:0000256" key="4">
    <source>
        <dbReference type="ARBA" id="ARBA00022679"/>
    </source>
</evidence>
<dbReference type="EC" id="2.1.1.170" evidence="6"/>
<dbReference type="InterPro" id="IPR029063">
    <property type="entry name" value="SAM-dependent_MTases_sf"/>
</dbReference>
<sequence length="210" mass="23515">MQRTKSAPYGIDVSRETQERLDRFANLFLKWAARINLIAPSTLEQLWTRHIADSLQLRNIVPTSGRWIDLGSGGGFPGIITAITLAESQAGWVDLVESNNKKCGFLRTAILETGARASVHPLRIEDAASKLPAPDFISARALAELDLLFAYAHPWALANPNLKLIFHKGRDYQSEIDKARGRWDFDLVKHQSVVEEDSVILEITSLTRRV</sequence>
<proteinExistence type="inferred from homology"/>
<reference evidence="7 8" key="1">
    <citation type="submission" date="2018-09" db="EMBL/GenBank/DDBJ databases">
        <title>Rhizobium sp. MAE2-X.</title>
        <authorList>
            <person name="Lee Y."/>
            <person name="Jeon C.O."/>
        </authorList>
    </citation>
    <scope>NUCLEOTIDE SEQUENCE [LARGE SCALE GENOMIC DNA]</scope>
    <source>
        <strain evidence="7 8">MAE2-X</strain>
    </source>
</reference>
<dbReference type="PIRSF" id="PIRSF003078">
    <property type="entry name" value="GidB"/>
    <property type="match status" value="1"/>
</dbReference>
<name>A0ABX7ESW7_9HYPH</name>
<dbReference type="NCBIfam" id="TIGR00138">
    <property type="entry name" value="rsmG_gidB"/>
    <property type="match status" value="1"/>
</dbReference>
<evidence type="ECO:0000256" key="5">
    <source>
        <dbReference type="ARBA" id="ARBA00022691"/>
    </source>
</evidence>
<feature type="binding site" evidence="6">
    <location>
        <position position="71"/>
    </location>
    <ligand>
        <name>S-adenosyl-L-methionine</name>
        <dbReference type="ChEBI" id="CHEBI:59789"/>
    </ligand>
</feature>
<organism evidence="7 8">
    <name type="scientific">Rhizobium rosettiformans</name>
    <dbReference type="NCBI Taxonomy" id="1368430"/>
    <lineage>
        <taxon>Bacteria</taxon>
        <taxon>Pseudomonadati</taxon>
        <taxon>Pseudomonadota</taxon>
        <taxon>Alphaproteobacteria</taxon>
        <taxon>Hyphomicrobiales</taxon>
        <taxon>Rhizobiaceae</taxon>
        <taxon>Rhizobium/Agrobacterium group</taxon>
        <taxon>Rhizobium</taxon>
    </lineage>
</organism>
<keyword evidence="8" id="KW-1185">Reference proteome</keyword>
<dbReference type="Pfam" id="PF02527">
    <property type="entry name" value="GidB"/>
    <property type="match status" value="1"/>
</dbReference>
<keyword evidence="4 6" id="KW-0808">Transferase</keyword>
<evidence type="ECO:0000256" key="2">
    <source>
        <dbReference type="ARBA" id="ARBA00022552"/>
    </source>
</evidence>
<dbReference type="PANTHER" id="PTHR31760:SF0">
    <property type="entry name" value="S-ADENOSYL-L-METHIONINE-DEPENDENT METHYLTRANSFERASES SUPERFAMILY PROTEIN"/>
    <property type="match status" value="1"/>
</dbReference>
<evidence type="ECO:0000256" key="3">
    <source>
        <dbReference type="ARBA" id="ARBA00022603"/>
    </source>
</evidence>
<dbReference type="RefSeq" id="WP_203018745.1">
    <property type="nucleotide sequence ID" value="NZ_CP032405.1"/>
</dbReference>
<evidence type="ECO:0000256" key="6">
    <source>
        <dbReference type="HAMAP-Rule" id="MF_00074"/>
    </source>
</evidence>
<dbReference type="Proteomes" id="UP000596351">
    <property type="component" value="Chromosome"/>
</dbReference>
<dbReference type="HAMAP" id="MF_00074">
    <property type="entry name" value="16SrRNA_methyltr_G"/>
    <property type="match status" value="1"/>
</dbReference>
<keyword evidence="3 6" id="KW-0489">Methyltransferase</keyword>
<evidence type="ECO:0000256" key="1">
    <source>
        <dbReference type="ARBA" id="ARBA00022490"/>
    </source>
</evidence>
<evidence type="ECO:0000313" key="8">
    <source>
        <dbReference type="Proteomes" id="UP000596351"/>
    </source>
</evidence>
<gene>
    <name evidence="6 7" type="primary">rsmG</name>
    <name evidence="7" type="ORF">D4A92_05970</name>
</gene>
<comment type="similarity">
    <text evidence="6">Belongs to the methyltransferase superfamily. RNA methyltransferase RsmG family.</text>
</comment>
<evidence type="ECO:0000313" key="7">
    <source>
        <dbReference type="EMBL" id="QRF51023.1"/>
    </source>
</evidence>
<comment type="function">
    <text evidence="6">Specifically methylates the N7 position of guanine in position 527 of 16S rRNA.</text>
</comment>
<keyword evidence="5 6" id="KW-0949">S-adenosyl-L-methionine</keyword>
<feature type="binding site" evidence="6">
    <location>
        <position position="140"/>
    </location>
    <ligand>
        <name>S-adenosyl-L-methionine</name>
        <dbReference type="ChEBI" id="CHEBI:59789"/>
    </ligand>
</feature>
<comment type="subcellular location">
    <subcellularLocation>
        <location evidence="6">Cytoplasm</location>
    </subcellularLocation>
</comment>
<dbReference type="InterPro" id="IPR003682">
    <property type="entry name" value="rRNA_ssu_MeTfrase_G"/>
</dbReference>
<keyword evidence="2 6" id="KW-0698">rRNA processing</keyword>